<name>A0A329KPI7_9MYCO</name>
<accession>A0A329KPI7</accession>
<organism evidence="1 2">
    <name type="scientific">Mycobacterium colombiense</name>
    <dbReference type="NCBI Taxonomy" id="339268"/>
    <lineage>
        <taxon>Bacteria</taxon>
        <taxon>Bacillati</taxon>
        <taxon>Actinomycetota</taxon>
        <taxon>Actinomycetes</taxon>
        <taxon>Mycobacteriales</taxon>
        <taxon>Mycobacteriaceae</taxon>
        <taxon>Mycobacterium</taxon>
        <taxon>Mycobacterium avium complex (MAC)</taxon>
    </lineage>
</organism>
<dbReference type="Gene3D" id="3.40.50.1820">
    <property type="entry name" value="alpha/beta hydrolase"/>
    <property type="match status" value="1"/>
</dbReference>
<protein>
    <submittedName>
        <fullName evidence="1">Cutinase family protein</fullName>
    </submittedName>
</protein>
<dbReference type="Proteomes" id="UP000250347">
    <property type="component" value="Unassembled WGS sequence"/>
</dbReference>
<reference evidence="1 2" key="1">
    <citation type="submission" date="2018-06" db="EMBL/GenBank/DDBJ databases">
        <title>NTM in soil in Japan.</title>
        <authorList>
            <person name="Ohya K."/>
        </authorList>
    </citation>
    <scope>NUCLEOTIDE SEQUENCE [LARGE SCALE GENOMIC DNA]</scope>
    <source>
        <strain evidence="1 2">GF76</strain>
    </source>
</reference>
<gene>
    <name evidence="1" type="ORF">DQP58_08525</name>
</gene>
<comment type="caution">
    <text evidence="1">The sequence shown here is derived from an EMBL/GenBank/DDBJ whole genome shotgun (WGS) entry which is preliminary data.</text>
</comment>
<evidence type="ECO:0000313" key="1">
    <source>
        <dbReference type="EMBL" id="RAU97273.1"/>
    </source>
</evidence>
<dbReference type="AlphaFoldDB" id="A0A329KPI7"/>
<proteinExistence type="predicted"/>
<dbReference type="InterPro" id="IPR029058">
    <property type="entry name" value="AB_hydrolase_fold"/>
</dbReference>
<sequence>MGTFDAMIARRIVRTLGSAVVLAASGVAVSALTTSVIPSASAQCPDVQVVFARGTGEAP</sequence>
<feature type="non-terminal residue" evidence="1">
    <location>
        <position position="59"/>
    </location>
</feature>
<dbReference type="EMBL" id="QMEU01000016">
    <property type="protein sequence ID" value="RAU97273.1"/>
    <property type="molecule type" value="Genomic_DNA"/>
</dbReference>
<evidence type="ECO:0000313" key="2">
    <source>
        <dbReference type="Proteomes" id="UP000250347"/>
    </source>
</evidence>